<keyword evidence="1 2" id="KW-0238">DNA-binding</keyword>
<evidence type="ECO:0000256" key="2">
    <source>
        <dbReference type="HAMAP-Rule" id="MF_01875"/>
    </source>
</evidence>
<dbReference type="GO" id="GO:0003690">
    <property type="term" value="F:double-stranded DNA binding"/>
    <property type="evidence" value="ECO:0007669"/>
    <property type="project" value="UniProtKB-UniRule"/>
</dbReference>
<proteinExistence type="inferred from homology"/>
<dbReference type="GO" id="GO:0006303">
    <property type="term" value="P:double-strand break repair via nonhomologous end joining"/>
    <property type="evidence" value="ECO:0007669"/>
    <property type="project" value="UniProtKB-UniRule"/>
</dbReference>
<comment type="subunit">
    <text evidence="2">Homodimer. Interacts with LigD.</text>
</comment>
<dbReference type="AlphaFoldDB" id="A0A9W6J109"/>
<keyword evidence="2" id="KW-0233">DNA recombination</keyword>
<dbReference type="SMART" id="SM00559">
    <property type="entry name" value="Ku78"/>
    <property type="match status" value="1"/>
</dbReference>
<dbReference type="PANTHER" id="PTHR41251:SF1">
    <property type="entry name" value="NON-HOMOLOGOUS END JOINING PROTEIN KU"/>
    <property type="match status" value="1"/>
</dbReference>
<dbReference type="CDD" id="cd00789">
    <property type="entry name" value="KU_like"/>
    <property type="match status" value="1"/>
</dbReference>
<dbReference type="GO" id="GO:0006310">
    <property type="term" value="P:DNA recombination"/>
    <property type="evidence" value="ECO:0007669"/>
    <property type="project" value="UniProtKB-KW"/>
</dbReference>
<dbReference type="NCBIfam" id="TIGR02772">
    <property type="entry name" value="Ku_bact"/>
    <property type="match status" value="1"/>
</dbReference>
<dbReference type="SUPFAM" id="SSF100939">
    <property type="entry name" value="SPOC domain-like"/>
    <property type="match status" value="1"/>
</dbReference>
<dbReference type="Proteomes" id="UP001143372">
    <property type="component" value="Unassembled WGS sequence"/>
</dbReference>
<comment type="similarity">
    <text evidence="2">Belongs to the prokaryotic Ku family.</text>
</comment>
<keyword evidence="2" id="KW-0234">DNA repair</keyword>
<dbReference type="HAMAP" id="MF_01875">
    <property type="entry name" value="Prokaryotic_Ku"/>
    <property type="match status" value="1"/>
</dbReference>
<dbReference type="InterPro" id="IPR006164">
    <property type="entry name" value="DNA_bd_Ku70/Ku80"/>
</dbReference>
<dbReference type="Pfam" id="PF02735">
    <property type="entry name" value="Ku"/>
    <property type="match status" value="1"/>
</dbReference>
<dbReference type="Gene3D" id="2.40.290.10">
    <property type="match status" value="1"/>
</dbReference>
<organism evidence="5 6">
    <name type="scientific">Hansschlegelia plantiphila</name>
    <dbReference type="NCBI Taxonomy" id="374655"/>
    <lineage>
        <taxon>Bacteria</taxon>
        <taxon>Pseudomonadati</taxon>
        <taxon>Pseudomonadota</taxon>
        <taxon>Alphaproteobacteria</taxon>
        <taxon>Hyphomicrobiales</taxon>
        <taxon>Methylopilaceae</taxon>
        <taxon>Hansschlegelia</taxon>
    </lineage>
</organism>
<comment type="function">
    <text evidence="2">With LigD forms a non-homologous end joining (NHEJ) DNA repair enzyme, which repairs dsDNA breaks with reduced fidelity. Binds linear dsDNA with 5'- and 3'- overhangs but not closed circular dsDNA nor ssDNA. Recruits and stimulates the ligase activity of LigD.</text>
</comment>
<dbReference type="PANTHER" id="PTHR41251">
    <property type="entry name" value="NON-HOMOLOGOUS END JOINING PROTEIN KU"/>
    <property type="match status" value="1"/>
</dbReference>
<evidence type="ECO:0000256" key="3">
    <source>
        <dbReference type="SAM" id="MobiDB-lite"/>
    </source>
</evidence>
<accession>A0A9W6J109</accession>
<protein>
    <recommendedName>
        <fullName evidence="2">Non-homologous end joining protein Ku</fullName>
    </recommendedName>
</protein>
<keyword evidence="2" id="KW-0227">DNA damage</keyword>
<name>A0A9W6J109_9HYPH</name>
<feature type="domain" description="Ku" evidence="4">
    <location>
        <begin position="55"/>
        <end position="185"/>
    </location>
</feature>
<gene>
    <name evidence="5" type="primary">ku_2</name>
    <name evidence="2" type="synonym">ku</name>
    <name evidence="5" type="ORF">GCM10008179_20150</name>
</gene>
<dbReference type="RefSeq" id="WP_271168619.1">
    <property type="nucleotide sequence ID" value="NZ_BSFI01000008.1"/>
</dbReference>
<dbReference type="PIRSF" id="PIRSF006493">
    <property type="entry name" value="Prok_Ku"/>
    <property type="match status" value="1"/>
</dbReference>
<comment type="caution">
    <text evidence="5">The sequence shown here is derived from an EMBL/GenBank/DDBJ whole genome shotgun (WGS) entry which is preliminary data.</text>
</comment>
<dbReference type="InterPro" id="IPR016194">
    <property type="entry name" value="SPOC-like_C_dom_sf"/>
</dbReference>
<evidence type="ECO:0000313" key="6">
    <source>
        <dbReference type="Proteomes" id="UP001143372"/>
    </source>
</evidence>
<keyword evidence="6" id="KW-1185">Reference proteome</keyword>
<sequence length="286" mass="31224">MAPRANWKGFLKVGEVVCPVALYTAASTSDRIAFHTLNRETGNRVRREFVDSESGKVVEHDDQVKGYEVASGDYVVLEPDEVAAAVPEADKTLDVDAFISCGDVDDVYFDKPYYLAPSDRSAQEAYDLIREGMRAKKVVAIAQTVLFRRMRTLLIRPHGPGLVASTLNFDYEVRSAKEAFSGLPELKIKGEMLDLARHIIDTKRGEFDPAAYDDRYEAALADLVKAKIEGRKIAPIKPKAPTKSVDLMEALRLSAGGGKTAAKPAPAKKAKAPASKPADASRRKAS</sequence>
<evidence type="ECO:0000313" key="5">
    <source>
        <dbReference type="EMBL" id="GLK68377.1"/>
    </source>
</evidence>
<evidence type="ECO:0000256" key="1">
    <source>
        <dbReference type="ARBA" id="ARBA00023125"/>
    </source>
</evidence>
<reference evidence="5" key="2">
    <citation type="submission" date="2023-01" db="EMBL/GenBank/DDBJ databases">
        <authorList>
            <person name="Sun Q."/>
            <person name="Evtushenko L."/>
        </authorList>
    </citation>
    <scope>NUCLEOTIDE SEQUENCE</scope>
    <source>
        <strain evidence="5">VKM B-2347</strain>
    </source>
</reference>
<dbReference type="InterPro" id="IPR009187">
    <property type="entry name" value="Prok_Ku"/>
</dbReference>
<dbReference type="EMBL" id="BSFI01000008">
    <property type="protein sequence ID" value="GLK68377.1"/>
    <property type="molecule type" value="Genomic_DNA"/>
</dbReference>
<reference evidence="5" key="1">
    <citation type="journal article" date="2014" name="Int. J. Syst. Evol. Microbiol.">
        <title>Complete genome sequence of Corynebacterium casei LMG S-19264T (=DSM 44701T), isolated from a smear-ripened cheese.</title>
        <authorList>
            <consortium name="US DOE Joint Genome Institute (JGI-PGF)"/>
            <person name="Walter F."/>
            <person name="Albersmeier A."/>
            <person name="Kalinowski J."/>
            <person name="Ruckert C."/>
        </authorList>
    </citation>
    <scope>NUCLEOTIDE SEQUENCE</scope>
    <source>
        <strain evidence="5">VKM B-2347</strain>
    </source>
</reference>
<feature type="region of interest" description="Disordered" evidence="3">
    <location>
        <begin position="257"/>
        <end position="286"/>
    </location>
</feature>
<evidence type="ECO:0000259" key="4">
    <source>
        <dbReference type="SMART" id="SM00559"/>
    </source>
</evidence>